<keyword evidence="2" id="KW-0812">Transmembrane</keyword>
<comment type="caution">
    <text evidence="3">The sequence shown here is derived from an EMBL/GenBank/DDBJ whole genome shotgun (WGS) entry which is preliminary data.</text>
</comment>
<gene>
    <name evidence="3" type="ORF">BDZ31_002047</name>
</gene>
<evidence type="ECO:0000313" key="4">
    <source>
        <dbReference type="Proteomes" id="UP000585272"/>
    </source>
</evidence>
<keyword evidence="2" id="KW-0472">Membrane</keyword>
<organism evidence="3 4">
    <name type="scientific">Conexibacter arvalis</name>
    <dbReference type="NCBI Taxonomy" id="912552"/>
    <lineage>
        <taxon>Bacteria</taxon>
        <taxon>Bacillati</taxon>
        <taxon>Actinomycetota</taxon>
        <taxon>Thermoleophilia</taxon>
        <taxon>Solirubrobacterales</taxon>
        <taxon>Conexibacteraceae</taxon>
        <taxon>Conexibacter</taxon>
    </lineage>
</organism>
<keyword evidence="2" id="KW-1133">Transmembrane helix</keyword>
<sequence length="103" mass="12063">MSTAGWIFLVGMRVLDLGGMVVWLVWYFRHRDEPDDDWRDWDGWDDDPPPDPTPPRPKGPGVRAPLADAGPWPVRIRDHAASRPQRVERRGVPERRERERTTR</sequence>
<protein>
    <submittedName>
        <fullName evidence="3">Uncharacterized protein</fullName>
    </submittedName>
</protein>
<evidence type="ECO:0000256" key="2">
    <source>
        <dbReference type="SAM" id="Phobius"/>
    </source>
</evidence>
<evidence type="ECO:0000313" key="3">
    <source>
        <dbReference type="EMBL" id="MBB4662461.1"/>
    </source>
</evidence>
<dbReference type="AlphaFoldDB" id="A0A840IDY8"/>
<proteinExistence type="predicted"/>
<feature type="transmembrane region" description="Helical" evidence="2">
    <location>
        <begin position="6"/>
        <end position="28"/>
    </location>
</feature>
<keyword evidence="4" id="KW-1185">Reference proteome</keyword>
<name>A0A840IDY8_9ACTN</name>
<dbReference type="EMBL" id="JACHNU010000002">
    <property type="protein sequence ID" value="MBB4662461.1"/>
    <property type="molecule type" value="Genomic_DNA"/>
</dbReference>
<feature type="region of interest" description="Disordered" evidence="1">
    <location>
        <begin position="34"/>
        <end position="103"/>
    </location>
</feature>
<reference evidence="3 4" key="1">
    <citation type="submission" date="2020-08" db="EMBL/GenBank/DDBJ databases">
        <title>Genomic Encyclopedia of Archaeal and Bacterial Type Strains, Phase II (KMG-II): from individual species to whole genera.</title>
        <authorList>
            <person name="Goeker M."/>
        </authorList>
    </citation>
    <scope>NUCLEOTIDE SEQUENCE [LARGE SCALE GENOMIC DNA]</scope>
    <source>
        <strain evidence="3 4">DSM 23288</strain>
    </source>
</reference>
<accession>A0A840IDY8</accession>
<feature type="compositionally biased region" description="Basic and acidic residues" evidence="1">
    <location>
        <begin position="75"/>
        <end position="103"/>
    </location>
</feature>
<dbReference type="Proteomes" id="UP000585272">
    <property type="component" value="Unassembled WGS sequence"/>
</dbReference>
<evidence type="ECO:0000256" key="1">
    <source>
        <dbReference type="SAM" id="MobiDB-lite"/>
    </source>
</evidence>
<dbReference type="RefSeq" id="WP_183341666.1">
    <property type="nucleotide sequence ID" value="NZ_JACHNU010000002.1"/>
</dbReference>
<feature type="compositionally biased region" description="Acidic residues" evidence="1">
    <location>
        <begin position="34"/>
        <end position="49"/>
    </location>
</feature>